<dbReference type="RefSeq" id="WP_204907839.1">
    <property type="nucleotide sequence ID" value="NZ_JACJLV010000003.1"/>
</dbReference>
<dbReference type="Gene3D" id="3.40.50.300">
    <property type="entry name" value="P-loop containing nucleotide triphosphate hydrolases"/>
    <property type="match status" value="1"/>
</dbReference>
<organism evidence="1 2">
    <name type="scientific">Mordavella massiliensis</name>
    <dbReference type="NCBI Taxonomy" id="1871024"/>
    <lineage>
        <taxon>Bacteria</taxon>
        <taxon>Bacillati</taxon>
        <taxon>Bacillota</taxon>
        <taxon>Clostridia</taxon>
        <taxon>Eubacteriales</taxon>
        <taxon>Clostridiaceae</taxon>
        <taxon>Mordavella</taxon>
    </lineage>
</organism>
<dbReference type="InterPro" id="IPR027417">
    <property type="entry name" value="P-loop_NTPase"/>
</dbReference>
<dbReference type="Gene3D" id="3.40.50.10850">
    <property type="entry name" value="Ntrc-like two-domain protein"/>
    <property type="match status" value="1"/>
</dbReference>
<sequence length="304" mass="34373">MASSFVICDKEEGYASALAAFLMQKKELAFQIQVVTSPEQAEEFLEEKPVDILVIHEGWPREERKKFRAGSVFVLTESDRGEAGPGETALYRYQSADALLAQMVQNSGPGLRTAGELFLQKRRQDVRVIGIFSPVHRTGKTRYALKLGQEIGSASHTLYLNLELYGGIGGYFPEEGNTLADALYYSRMEGRDLGWMLASMVSHMGPLDYLLPARVSEDLKAVPGKDFQRLISQIVTEGMYEVVILDLDEGIRDVYELLRMCTEIHMPVPSDRIAEAKIFQFEEELHLLGYDDVKQKIRKKEKLR</sequence>
<proteinExistence type="predicted"/>
<keyword evidence="2" id="KW-1185">Reference proteome</keyword>
<name>A0A939BAY4_9CLOT</name>
<dbReference type="AlphaFoldDB" id="A0A939BAY4"/>
<dbReference type="EMBL" id="JACJLV010000003">
    <property type="protein sequence ID" value="MBM6825775.1"/>
    <property type="molecule type" value="Genomic_DNA"/>
</dbReference>
<accession>A0A939BAY4</accession>
<evidence type="ECO:0000313" key="1">
    <source>
        <dbReference type="EMBL" id="MBM6825775.1"/>
    </source>
</evidence>
<gene>
    <name evidence="1" type="ORF">H6A13_01475</name>
</gene>
<evidence type="ECO:0000313" key="2">
    <source>
        <dbReference type="Proteomes" id="UP000713880"/>
    </source>
</evidence>
<reference evidence="1" key="2">
    <citation type="journal article" date="2021" name="Sci. Rep.">
        <title>The distribution of antibiotic resistance genes in chicken gut microbiota commensals.</title>
        <authorList>
            <person name="Juricova H."/>
            <person name="Matiasovicova J."/>
            <person name="Kubasova T."/>
            <person name="Cejkova D."/>
            <person name="Rychlik I."/>
        </authorList>
    </citation>
    <scope>NUCLEOTIDE SEQUENCE</scope>
    <source>
        <strain evidence="1">An420c</strain>
    </source>
</reference>
<comment type="caution">
    <text evidence="1">The sequence shown here is derived from an EMBL/GenBank/DDBJ whole genome shotgun (WGS) entry which is preliminary data.</text>
</comment>
<dbReference type="Proteomes" id="UP000713880">
    <property type="component" value="Unassembled WGS sequence"/>
</dbReference>
<reference evidence="1" key="1">
    <citation type="submission" date="2020-08" db="EMBL/GenBank/DDBJ databases">
        <authorList>
            <person name="Cejkova D."/>
            <person name="Kubasova T."/>
            <person name="Jahodarova E."/>
            <person name="Rychlik I."/>
        </authorList>
    </citation>
    <scope>NUCLEOTIDE SEQUENCE</scope>
    <source>
        <strain evidence="1">An420c</strain>
    </source>
</reference>
<protein>
    <submittedName>
        <fullName evidence="1">Uncharacterized protein</fullName>
    </submittedName>
</protein>